<name>A0A0E9N3C1_9BACT</name>
<organism evidence="7 8">
    <name type="scientific">Flavihumibacter petaseus NBRC 106054</name>
    <dbReference type="NCBI Taxonomy" id="1220578"/>
    <lineage>
        <taxon>Bacteria</taxon>
        <taxon>Pseudomonadati</taxon>
        <taxon>Bacteroidota</taxon>
        <taxon>Chitinophagia</taxon>
        <taxon>Chitinophagales</taxon>
        <taxon>Chitinophagaceae</taxon>
        <taxon>Flavihumibacter</taxon>
    </lineage>
</organism>
<proteinExistence type="inferred from homology"/>
<dbReference type="PANTHER" id="PTHR36174:SF1">
    <property type="entry name" value="LIPID II:GLYCINE GLYCYLTRANSFERASE"/>
    <property type="match status" value="1"/>
</dbReference>
<evidence type="ECO:0000313" key="7">
    <source>
        <dbReference type="EMBL" id="GAO44329.1"/>
    </source>
</evidence>
<protein>
    <recommendedName>
        <fullName evidence="9">BioF2-like acetyltransferase domain-containing protein</fullName>
    </recommendedName>
</protein>
<sequence length="248" mass="28751">MLTIRKRFTFIEVIEHWYQCQYKWPELLGLTAYLHVKNDVPQPPMTILKENFTIENNLTLSEDQIFEAFSKQFRNQIRQAEREGVTCYFRKDIPRFVEFFNDFARSKGINTTSVRRLEEMGDGLFLSFAELDGKLLAAHSYHFDKATGVVRTFQSASIRMEDSGLDKNLIGKANKLLHYRDMIHLKSLGAHIYDFGGYAGDKDKRNLKGIDDFKLSFGGEVVTCRNYYSIPYFIFRSAADKLNLLGHG</sequence>
<dbReference type="PROSITE" id="PS51191">
    <property type="entry name" value="FEMABX"/>
    <property type="match status" value="1"/>
</dbReference>
<dbReference type="RefSeq" id="WP_046370271.1">
    <property type="nucleotide sequence ID" value="NZ_BBWV01000003.1"/>
</dbReference>
<keyword evidence="4" id="KW-0573">Peptidoglycan synthesis</keyword>
<evidence type="ECO:0000256" key="5">
    <source>
        <dbReference type="ARBA" id="ARBA00023315"/>
    </source>
</evidence>
<dbReference type="InterPro" id="IPR016181">
    <property type="entry name" value="Acyl_CoA_acyltransferase"/>
</dbReference>
<evidence type="ECO:0000256" key="3">
    <source>
        <dbReference type="ARBA" id="ARBA00022960"/>
    </source>
</evidence>
<dbReference type="InterPro" id="IPR003447">
    <property type="entry name" value="FEMABX"/>
</dbReference>
<comment type="caution">
    <text evidence="7">The sequence shown here is derived from an EMBL/GenBank/DDBJ whole genome shotgun (WGS) entry which is preliminary data.</text>
</comment>
<evidence type="ECO:0000256" key="4">
    <source>
        <dbReference type="ARBA" id="ARBA00022984"/>
    </source>
</evidence>
<dbReference type="GO" id="GO:0008360">
    <property type="term" value="P:regulation of cell shape"/>
    <property type="evidence" value="ECO:0007669"/>
    <property type="project" value="UniProtKB-KW"/>
</dbReference>
<dbReference type="GO" id="GO:0071555">
    <property type="term" value="P:cell wall organization"/>
    <property type="evidence" value="ECO:0007669"/>
    <property type="project" value="UniProtKB-KW"/>
</dbReference>
<dbReference type="Gene3D" id="3.40.630.30">
    <property type="match status" value="1"/>
</dbReference>
<dbReference type="InterPro" id="IPR050644">
    <property type="entry name" value="PG_Glycine_Bridge_Synth"/>
</dbReference>
<gene>
    <name evidence="7" type="ORF">FPE01S_03_03670</name>
</gene>
<dbReference type="EMBL" id="BBWV01000003">
    <property type="protein sequence ID" value="GAO44329.1"/>
    <property type="molecule type" value="Genomic_DNA"/>
</dbReference>
<keyword evidence="2" id="KW-0808">Transferase</keyword>
<dbReference type="PANTHER" id="PTHR36174">
    <property type="entry name" value="LIPID II:GLYCINE GLYCYLTRANSFERASE"/>
    <property type="match status" value="1"/>
</dbReference>
<dbReference type="AlphaFoldDB" id="A0A0E9N3C1"/>
<dbReference type="GO" id="GO:0016755">
    <property type="term" value="F:aminoacyltransferase activity"/>
    <property type="evidence" value="ECO:0007669"/>
    <property type="project" value="InterPro"/>
</dbReference>
<keyword evidence="8" id="KW-1185">Reference proteome</keyword>
<keyword evidence="5" id="KW-0012">Acyltransferase</keyword>
<dbReference type="SUPFAM" id="SSF55729">
    <property type="entry name" value="Acyl-CoA N-acyltransferases (Nat)"/>
    <property type="match status" value="1"/>
</dbReference>
<evidence type="ECO:0000313" key="8">
    <source>
        <dbReference type="Proteomes" id="UP000033121"/>
    </source>
</evidence>
<dbReference type="Proteomes" id="UP000033121">
    <property type="component" value="Unassembled WGS sequence"/>
</dbReference>
<keyword evidence="6" id="KW-0961">Cell wall biogenesis/degradation</keyword>
<dbReference type="OrthoDB" id="5622654at2"/>
<evidence type="ECO:0000256" key="2">
    <source>
        <dbReference type="ARBA" id="ARBA00022679"/>
    </source>
</evidence>
<evidence type="ECO:0000256" key="1">
    <source>
        <dbReference type="ARBA" id="ARBA00009943"/>
    </source>
</evidence>
<evidence type="ECO:0008006" key="9">
    <source>
        <dbReference type="Google" id="ProtNLM"/>
    </source>
</evidence>
<accession>A0A0E9N3C1</accession>
<dbReference type="STRING" id="1220578.FPE01S_03_03670"/>
<evidence type="ECO:0000256" key="6">
    <source>
        <dbReference type="ARBA" id="ARBA00023316"/>
    </source>
</evidence>
<keyword evidence="3" id="KW-0133">Cell shape</keyword>
<comment type="similarity">
    <text evidence="1">Belongs to the FemABX family.</text>
</comment>
<reference evidence="7 8" key="1">
    <citation type="submission" date="2015-04" db="EMBL/GenBank/DDBJ databases">
        <title>Whole genome shotgun sequence of Flavihumibacter petaseus NBRC 106054.</title>
        <authorList>
            <person name="Miyazawa S."/>
            <person name="Hosoyama A."/>
            <person name="Hashimoto M."/>
            <person name="Noguchi M."/>
            <person name="Tsuchikane K."/>
            <person name="Ohji S."/>
            <person name="Yamazoe A."/>
            <person name="Ichikawa N."/>
            <person name="Kimura A."/>
            <person name="Fujita N."/>
        </authorList>
    </citation>
    <scope>NUCLEOTIDE SEQUENCE [LARGE SCALE GENOMIC DNA]</scope>
    <source>
        <strain evidence="7 8">NBRC 106054</strain>
    </source>
</reference>
<dbReference type="GO" id="GO:0009252">
    <property type="term" value="P:peptidoglycan biosynthetic process"/>
    <property type="evidence" value="ECO:0007669"/>
    <property type="project" value="UniProtKB-KW"/>
</dbReference>